<reference evidence="4" key="1">
    <citation type="submission" date="2025-08" db="UniProtKB">
        <authorList>
            <consortium name="Ensembl"/>
        </authorList>
    </citation>
    <scope>IDENTIFICATION</scope>
</reference>
<feature type="compositionally biased region" description="Polar residues" evidence="2">
    <location>
        <begin position="843"/>
        <end position="852"/>
    </location>
</feature>
<feature type="region of interest" description="Disordered" evidence="2">
    <location>
        <begin position="314"/>
        <end position="358"/>
    </location>
</feature>
<name>A0A672KJ87_SINGR</name>
<evidence type="ECO:0000256" key="1">
    <source>
        <dbReference type="ARBA" id="ARBA00038015"/>
    </source>
</evidence>
<dbReference type="GO" id="GO:0048009">
    <property type="term" value="P:insulin-like growth factor receptor signaling pathway"/>
    <property type="evidence" value="ECO:0007669"/>
    <property type="project" value="TreeGrafter"/>
</dbReference>
<dbReference type="SUPFAM" id="SSF55277">
    <property type="entry name" value="GYF domain"/>
    <property type="match status" value="1"/>
</dbReference>
<dbReference type="Gene3D" id="3.30.1490.40">
    <property type="match status" value="1"/>
</dbReference>
<dbReference type="Proteomes" id="UP000472262">
    <property type="component" value="Unassembled WGS sequence"/>
</dbReference>
<evidence type="ECO:0000256" key="2">
    <source>
        <dbReference type="SAM" id="MobiDB-lite"/>
    </source>
</evidence>
<accession>A0A672KJ87</accession>
<feature type="compositionally biased region" description="Basic and acidic residues" evidence="2">
    <location>
        <begin position="185"/>
        <end position="202"/>
    </location>
</feature>
<sequence>MTAETLNFGPEWLRALSRGGSVTSPPPSPAMPKSKLADYRYGREEMLALYVKDNKIPEDMQDKELAAILQEEPQQPLALVPLTEEEQRNFSMSVNSVAVLRLMGKGGGAVPTVVARGRGSTRGGRGRGRGEGGFYQRSVDEEVSFGRGREMHRSQSWDDRSERRFEKPLRRDGGRGGFEEGGAGGRKDYVRSDSDNWRTLREEQEDDDGAEPGGSWRIAGGRRDDGGPRSAGWREHCSGDGRRRKFDFDFRDGEGGRRRAGSEGGEEERDGLPEWCTDEEEGEMGTFDSSGAFMCIKKSSRDAIPEDQELEFEALEEEEEGGQEKDTPAGGTTTQMQSSSPPSTTGTHLPTVGGDTEEEDGMKHLQQEAEKMVASLQDTSLEEECFTQALQESHITAAHTALPLSHESAMKWFYKDPQGEIQGPFTTVEMCEWFQAGYFSMNLLVKRGCDEGFQPLGEVIKMWGRVPFSPGPSPPPLLVRNTVKYPEMGLMMLCQLMHQLTRCGETGMMPAMNRSMSVPDTGPMWDMPTSVSQQSGGDTSLWDLTMSSSTQGPTLEHLQKVRNLCDLESAFSICYSKAQQRAQQQQRVKNILSSELFNIHPNGWQTVCSLGFKEVFLVRVAVVLVHYNCFVQHGGLTMGQWSDGPSGMWSGAGMEGKVGGGNPAMGMWDEAMKNQASHRNIGLKNSRSSPSLSDQYMLNRRKRTDDEERLLKLLQGMKPQDGFTTWCEQMLHALNTSANNSSSVDVPTIVAYLKEVESPYEVHDFIRIYLGDTIEAKEFAKQFLERRAKQKANHQRQQQQVFHCLNSSCFFFVQSMFQAAHMSKGGSVYDTQGGKTNKKPSMMLQSDPSILG</sequence>
<dbReference type="InterPro" id="IPR035445">
    <property type="entry name" value="GYF-like_dom_sf"/>
</dbReference>
<dbReference type="Pfam" id="PF02213">
    <property type="entry name" value="GYF"/>
    <property type="match status" value="1"/>
</dbReference>
<feature type="region of interest" description="Disordered" evidence="2">
    <location>
        <begin position="113"/>
        <end position="288"/>
    </location>
</feature>
<dbReference type="PROSITE" id="PS50829">
    <property type="entry name" value="GYF"/>
    <property type="match status" value="1"/>
</dbReference>
<dbReference type="InterPro" id="IPR003169">
    <property type="entry name" value="GYF"/>
</dbReference>
<dbReference type="AlphaFoldDB" id="A0A672KJ87"/>
<dbReference type="GO" id="GO:0005829">
    <property type="term" value="C:cytosol"/>
    <property type="evidence" value="ECO:0007669"/>
    <property type="project" value="TreeGrafter"/>
</dbReference>
<feature type="compositionally biased region" description="Basic and acidic residues" evidence="2">
    <location>
        <begin position="147"/>
        <end position="178"/>
    </location>
</feature>
<reference evidence="4" key="2">
    <citation type="submission" date="2025-09" db="UniProtKB">
        <authorList>
            <consortium name="Ensembl"/>
        </authorList>
    </citation>
    <scope>IDENTIFICATION</scope>
</reference>
<organism evidence="4 5">
    <name type="scientific">Sinocyclocheilus grahami</name>
    <name type="common">Dianchi golden-line fish</name>
    <name type="synonym">Barbus grahami</name>
    <dbReference type="NCBI Taxonomy" id="75366"/>
    <lineage>
        <taxon>Eukaryota</taxon>
        <taxon>Metazoa</taxon>
        <taxon>Chordata</taxon>
        <taxon>Craniata</taxon>
        <taxon>Vertebrata</taxon>
        <taxon>Euteleostomi</taxon>
        <taxon>Actinopterygii</taxon>
        <taxon>Neopterygii</taxon>
        <taxon>Teleostei</taxon>
        <taxon>Ostariophysi</taxon>
        <taxon>Cypriniformes</taxon>
        <taxon>Cyprinidae</taxon>
        <taxon>Cyprininae</taxon>
        <taxon>Sinocyclocheilus</taxon>
    </lineage>
</organism>
<evidence type="ECO:0000313" key="5">
    <source>
        <dbReference type="Proteomes" id="UP000472262"/>
    </source>
</evidence>
<comment type="similarity">
    <text evidence="1">Belongs to the GIGYF family.</text>
</comment>
<evidence type="ECO:0000259" key="3">
    <source>
        <dbReference type="PROSITE" id="PS50829"/>
    </source>
</evidence>
<dbReference type="InterPro" id="IPR051640">
    <property type="entry name" value="GRB10-interact_GYF"/>
</dbReference>
<keyword evidence="5" id="KW-1185">Reference proteome</keyword>
<proteinExistence type="inferred from homology"/>
<feature type="compositionally biased region" description="Basic and acidic residues" evidence="2">
    <location>
        <begin position="221"/>
        <end position="261"/>
    </location>
</feature>
<feature type="domain" description="GYF" evidence="3">
    <location>
        <begin position="409"/>
        <end position="457"/>
    </location>
</feature>
<dbReference type="SMART" id="SM00444">
    <property type="entry name" value="GYF"/>
    <property type="match status" value="1"/>
</dbReference>
<dbReference type="PANTHER" id="PTHR14445">
    <property type="entry name" value="GRB10 INTERACTING GYF PROTEIN"/>
    <property type="match status" value="1"/>
</dbReference>
<protein>
    <submittedName>
        <fullName evidence="4">GRB10 interacting GYF protein 1</fullName>
    </submittedName>
</protein>
<dbReference type="CDD" id="cd00072">
    <property type="entry name" value="GYF"/>
    <property type="match status" value="1"/>
</dbReference>
<evidence type="ECO:0000313" key="4">
    <source>
        <dbReference type="Ensembl" id="ENSSGRP00000009696.1"/>
    </source>
</evidence>
<dbReference type="Ensembl" id="ENSSGRT00000010558.1">
    <property type="protein sequence ID" value="ENSSGRP00000009696.1"/>
    <property type="gene ID" value="ENSSGRG00000006340.1"/>
</dbReference>
<feature type="region of interest" description="Disordered" evidence="2">
    <location>
        <begin position="831"/>
        <end position="852"/>
    </location>
</feature>
<feature type="compositionally biased region" description="Low complexity" evidence="2">
    <location>
        <begin position="330"/>
        <end position="347"/>
    </location>
</feature>
<dbReference type="PANTHER" id="PTHR14445:SF37">
    <property type="entry name" value="GRB10-INTERACTING GYF PROTEIN 1"/>
    <property type="match status" value="1"/>
</dbReference>
<gene>
    <name evidence="4" type="primary">LOC107554307</name>
</gene>